<dbReference type="PANTHER" id="PTHR23513">
    <property type="entry name" value="INTEGRAL MEMBRANE EFFLUX PROTEIN-RELATED"/>
    <property type="match status" value="1"/>
</dbReference>
<evidence type="ECO:0000313" key="8">
    <source>
        <dbReference type="Proteomes" id="UP000636960"/>
    </source>
</evidence>
<keyword evidence="2" id="KW-1003">Cell membrane</keyword>
<dbReference type="InterPro" id="IPR011701">
    <property type="entry name" value="MFS"/>
</dbReference>
<reference evidence="7" key="1">
    <citation type="submission" date="2021-01" db="EMBL/GenBank/DDBJ databases">
        <title>Whole genome shotgun sequence of Actinoplanes rishiriensis NBRC 108556.</title>
        <authorList>
            <person name="Komaki H."/>
            <person name="Tamura T."/>
        </authorList>
    </citation>
    <scope>NUCLEOTIDE SEQUENCE</scope>
    <source>
        <strain evidence="7">NBRC 108556</strain>
    </source>
</reference>
<feature type="transmembrane region" description="Helical" evidence="6">
    <location>
        <begin position="20"/>
        <end position="45"/>
    </location>
</feature>
<sequence>MTTLLRDLTPEPGPARRMVVLTAVQAAGNGLFLASAPILLIRVAGLSPGQVGIGLSAAGLAGFAAAVPLGKLADRHGARRMLVAVYAALAVLLAAYPLVRDLAQFVAVAGLVSIAETAGSPLRSAVLRSFAGTAAAIRIRAQMRSGFNVGFLAGAAVAGVALTAPAAATFAAVAGAAALAHAGCAFVARTLPGASPVSDGRRPGPAALRDRRFLLLTAGNGLLELHTVVLTVGMPLWIVAHTGAPAGLNALLIILNTVVVLLLQVRLSRTAGTVAGSAVLVRRSGLLLAAGCTVCAAGSLGGAAVAAGGLLLGTAILAIGEIWQSAGAWGLSFELPPPDRLAEYQSVFGLGRAVGQFAGPALVTALLVGVGPPGWLVLAALFGLAGAGCAWLVRPAAVRFPAARDVAGG</sequence>
<dbReference type="RefSeq" id="WP_203786753.1">
    <property type="nucleotide sequence ID" value="NZ_BOMV01000077.1"/>
</dbReference>
<evidence type="ECO:0000256" key="1">
    <source>
        <dbReference type="ARBA" id="ARBA00004651"/>
    </source>
</evidence>
<feature type="transmembrane region" description="Helical" evidence="6">
    <location>
        <begin position="170"/>
        <end position="192"/>
    </location>
</feature>
<accession>A0A919MTZ0</accession>
<dbReference type="InterPro" id="IPR036259">
    <property type="entry name" value="MFS_trans_sf"/>
</dbReference>
<organism evidence="7 8">
    <name type="scientific">Paractinoplanes rishiriensis</name>
    <dbReference type="NCBI Taxonomy" id="1050105"/>
    <lineage>
        <taxon>Bacteria</taxon>
        <taxon>Bacillati</taxon>
        <taxon>Actinomycetota</taxon>
        <taxon>Actinomycetes</taxon>
        <taxon>Micromonosporales</taxon>
        <taxon>Micromonosporaceae</taxon>
        <taxon>Paractinoplanes</taxon>
    </lineage>
</organism>
<evidence type="ECO:0000256" key="5">
    <source>
        <dbReference type="ARBA" id="ARBA00023136"/>
    </source>
</evidence>
<feature type="transmembrane region" description="Helical" evidence="6">
    <location>
        <begin position="286"/>
        <end position="319"/>
    </location>
</feature>
<evidence type="ECO:0000256" key="3">
    <source>
        <dbReference type="ARBA" id="ARBA00022692"/>
    </source>
</evidence>
<evidence type="ECO:0000313" key="7">
    <source>
        <dbReference type="EMBL" id="GIE99771.1"/>
    </source>
</evidence>
<keyword evidence="3 6" id="KW-0812">Transmembrane</keyword>
<feature type="transmembrane region" description="Helical" evidence="6">
    <location>
        <begin position="374"/>
        <end position="393"/>
    </location>
</feature>
<feature type="transmembrane region" description="Helical" evidence="6">
    <location>
        <begin position="147"/>
        <end position="164"/>
    </location>
</feature>
<dbReference type="Gene3D" id="1.20.1250.20">
    <property type="entry name" value="MFS general substrate transporter like domains"/>
    <property type="match status" value="1"/>
</dbReference>
<dbReference type="EMBL" id="BOMV01000077">
    <property type="protein sequence ID" value="GIE99771.1"/>
    <property type="molecule type" value="Genomic_DNA"/>
</dbReference>
<dbReference type="GO" id="GO:0005886">
    <property type="term" value="C:plasma membrane"/>
    <property type="evidence" value="ECO:0007669"/>
    <property type="project" value="UniProtKB-SubCell"/>
</dbReference>
<feature type="transmembrane region" description="Helical" evidence="6">
    <location>
        <begin position="213"/>
        <end position="240"/>
    </location>
</feature>
<feature type="transmembrane region" description="Helical" evidence="6">
    <location>
        <begin position="105"/>
        <end position="126"/>
    </location>
</feature>
<dbReference type="GO" id="GO:0022857">
    <property type="term" value="F:transmembrane transporter activity"/>
    <property type="evidence" value="ECO:0007669"/>
    <property type="project" value="InterPro"/>
</dbReference>
<evidence type="ECO:0000256" key="4">
    <source>
        <dbReference type="ARBA" id="ARBA00022989"/>
    </source>
</evidence>
<feature type="transmembrane region" description="Helical" evidence="6">
    <location>
        <begin position="246"/>
        <end position="265"/>
    </location>
</feature>
<keyword evidence="8" id="KW-1185">Reference proteome</keyword>
<dbReference type="Proteomes" id="UP000636960">
    <property type="component" value="Unassembled WGS sequence"/>
</dbReference>
<keyword evidence="5 6" id="KW-0472">Membrane</keyword>
<dbReference type="AlphaFoldDB" id="A0A919MTZ0"/>
<dbReference type="SUPFAM" id="SSF103473">
    <property type="entry name" value="MFS general substrate transporter"/>
    <property type="match status" value="1"/>
</dbReference>
<comment type="subcellular location">
    <subcellularLocation>
        <location evidence="1">Cell membrane</location>
        <topology evidence="1">Multi-pass membrane protein</topology>
    </subcellularLocation>
</comment>
<dbReference type="Pfam" id="PF07690">
    <property type="entry name" value="MFS_1"/>
    <property type="match status" value="1"/>
</dbReference>
<evidence type="ECO:0000256" key="2">
    <source>
        <dbReference type="ARBA" id="ARBA00022475"/>
    </source>
</evidence>
<feature type="transmembrane region" description="Helical" evidence="6">
    <location>
        <begin position="81"/>
        <end position="99"/>
    </location>
</feature>
<proteinExistence type="predicted"/>
<protein>
    <submittedName>
        <fullName evidence="7">MFS transporter</fullName>
    </submittedName>
</protein>
<dbReference type="PANTHER" id="PTHR23513:SF6">
    <property type="entry name" value="MAJOR FACILITATOR SUPERFAMILY ASSOCIATED DOMAIN-CONTAINING PROTEIN"/>
    <property type="match status" value="1"/>
</dbReference>
<evidence type="ECO:0000256" key="6">
    <source>
        <dbReference type="SAM" id="Phobius"/>
    </source>
</evidence>
<gene>
    <name evidence="7" type="ORF">Ari01nite_72360</name>
</gene>
<keyword evidence="4 6" id="KW-1133">Transmembrane helix</keyword>
<comment type="caution">
    <text evidence="7">The sequence shown here is derived from an EMBL/GenBank/DDBJ whole genome shotgun (WGS) entry which is preliminary data.</text>
</comment>
<name>A0A919MTZ0_9ACTN</name>
<feature type="transmembrane region" description="Helical" evidence="6">
    <location>
        <begin position="51"/>
        <end position="69"/>
    </location>
</feature>